<reference evidence="3 4" key="1">
    <citation type="submission" date="2015-06" db="EMBL/GenBank/DDBJ databases">
        <title>Survival trade-offs in plant roots during colonization by closely related pathogenic and mutualistic fungi.</title>
        <authorList>
            <person name="Hacquard S."/>
            <person name="Kracher B."/>
            <person name="Hiruma K."/>
            <person name="Weinman A."/>
            <person name="Muench P."/>
            <person name="Garrido Oter R."/>
            <person name="Ver Loren van Themaat E."/>
            <person name="Dallerey J.-F."/>
            <person name="Damm U."/>
            <person name="Henrissat B."/>
            <person name="Lespinet O."/>
            <person name="Thon M."/>
            <person name="Kemen E."/>
            <person name="McHardy A.C."/>
            <person name="Schulze-Lefert P."/>
            <person name="O'Connell R.J."/>
        </authorList>
    </citation>
    <scope>NUCLEOTIDE SEQUENCE [LARGE SCALE GENOMIC DNA]</scope>
    <source>
        <strain evidence="3 4">MAFF 238704</strain>
    </source>
</reference>
<dbReference type="GO" id="GO:0003677">
    <property type="term" value="F:DNA binding"/>
    <property type="evidence" value="ECO:0007669"/>
    <property type="project" value="InterPro"/>
</dbReference>
<dbReference type="InterPro" id="IPR009057">
    <property type="entry name" value="Homeodomain-like_sf"/>
</dbReference>
<feature type="domain" description="Transposase Tc1-like" evidence="2">
    <location>
        <begin position="83"/>
        <end position="157"/>
    </location>
</feature>
<dbReference type="SUPFAM" id="SSF46689">
    <property type="entry name" value="Homeodomain-like"/>
    <property type="match status" value="1"/>
</dbReference>
<dbReference type="EMBL" id="LFIW01001373">
    <property type="protein sequence ID" value="KZL82667.1"/>
    <property type="molecule type" value="Genomic_DNA"/>
</dbReference>
<dbReference type="InterPro" id="IPR036388">
    <property type="entry name" value="WH-like_DNA-bd_sf"/>
</dbReference>
<accession>A0A167CJC2</accession>
<dbReference type="InterPro" id="IPR002492">
    <property type="entry name" value="Transposase_Tc1-like"/>
</dbReference>
<protein>
    <submittedName>
        <fullName evidence="3">Transposase</fullName>
    </submittedName>
</protein>
<dbReference type="Gene3D" id="1.10.10.10">
    <property type="entry name" value="Winged helix-like DNA-binding domain superfamily/Winged helix DNA-binding domain"/>
    <property type="match status" value="1"/>
</dbReference>
<organism evidence="3 4">
    <name type="scientific">Colletotrichum incanum</name>
    <name type="common">Soybean anthracnose fungus</name>
    <dbReference type="NCBI Taxonomy" id="1573173"/>
    <lineage>
        <taxon>Eukaryota</taxon>
        <taxon>Fungi</taxon>
        <taxon>Dikarya</taxon>
        <taxon>Ascomycota</taxon>
        <taxon>Pezizomycotina</taxon>
        <taxon>Sordariomycetes</taxon>
        <taxon>Hypocreomycetidae</taxon>
        <taxon>Glomerellales</taxon>
        <taxon>Glomerellaceae</taxon>
        <taxon>Colletotrichum</taxon>
        <taxon>Colletotrichum spaethianum species complex</taxon>
    </lineage>
</organism>
<name>A0A167CJC2_COLIC</name>
<feature type="non-terminal residue" evidence="3">
    <location>
        <position position="194"/>
    </location>
</feature>
<dbReference type="GO" id="GO:0015074">
    <property type="term" value="P:DNA integration"/>
    <property type="evidence" value="ECO:0007669"/>
    <property type="project" value="InterPro"/>
</dbReference>
<sequence length="194" mass="22371">LRHPAPFLPHDKSTNNHPHRRQAPQLQKMATDLQAFGPEISGNRGPNDELSQIERVAIVTAARCGKSYSEISRAFGCTRSTVRRTIQRYAGQHPTGWAVTFRQQYHQLRAELNGRVSIRTIKRILRKANIKKWRAAKRPFITKEAAAQRLAFVREWLPKIEELIQSQFSDEASCQNNTSCPSEWVFRLPAEKWK</sequence>
<gene>
    <name evidence="3" type="ORF">CI238_13449</name>
</gene>
<dbReference type="Proteomes" id="UP000076584">
    <property type="component" value="Unassembled WGS sequence"/>
</dbReference>
<evidence type="ECO:0000313" key="3">
    <source>
        <dbReference type="EMBL" id="KZL82667.1"/>
    </source>
</evidence>
<dbReference type="Pfam" id="PF01498">
    <property type="entry name" value="HTH_Tnp_Tc3_2"/>
    <property type="match status" value="1"/>
</dbReference>
<dbReference type="AlphaFoldDB" id="A0A167CJC2"/>
<evidence type="ECO:0000313" key="4">
    <source>
        <dbReference type="Proteomes" id="UP000076584"/>
    </source>
</evidence>
<evidence type="ECO:0000256" key="1">
    <source>
        <dbReference type="SAM" id="MobiDB-lite"/>
    </source>
</evidence>
<comment type="caution">
    <text evidence="3">The sequence shown here is derived from an EMBL/GenBank/DDBJ whole genome shotgun (WGS) entry which is preliminary data.</text>
</comment>
<feature type="region of interest" description="Disordered" evidence="1">
    <location>
        <begin position="1"/>
        <end position="23"/>
    </location>
</feature>
<dbReference type="STRING" id="1573173.A0A167CJC2"/>
<feature type="non-terminal residue" evidence="3">
    <location>
        <position position="1"/>
    </location>
</feature>
<evidence type="ECO:0000259" key="2">
    <source>
        <dbReference type="Pfam" id="PF01498"/>
    </source>
</evidence>
<proteinExistence type="predicted"/>
<dbReference type="GO" id="GO:0006313">
    <property type="term" value="P:DNA transposition"/>
    <property type="evidence" value="ECO:0007669"/>
    <property type="project" value="InterPro"/>
</dbReference>
<keyword evidence="4" id="KW-1185">Reference proteome</keyword>